<evidence type="ECO:0000313" key="3">
    <source>
        <dbReference type="Proteomes" id="UP000267821"/>
    </source>
</evidence>
<sequence length="103" mass="11331">MTGDRRYGALHRLMTPEGRLMTPEGRRGGASGDQASKRSLEGYNTSMAIRGIGGTDLSIVVEDALEEEDNSKIEGEVENAENIEDLVNSMQALNIAYFVEMHR</sequence>
<proteinExistence type="predicted"/>
<organism evidence="2 3">
    <name type="scientific">Terfezia boudieri ATCC MYA-4762</name>
    <dbReference type="NCBI Taxonomy" id="1051890"/>
    <lineage>
        <taxon>Eukaryota</taxon>
        <taxon>Fungi</taxon>
        <taxon>Dikarya</taxon>
        <taxon>Ascomycota</taxon>
        <taxon>Pezizomycotina</taxon>
        <taxon>Pezizomycetes</taxon>
        <taxon>Pezizales</taxon>
        <taxon>Pezizaceae</taxon>
        <taxon>Terfezia</taxon>
    </lineage>
</organism>
<evidence type="ECO:0000256" key="1">
    <source>
        <dbReference type="SAM" id="MobiDB-lite"/>
    </source>
</evidence>
<accession>A0A3N4LC69</accession>
<name>A0A3N4LC69_9PEZI</name>
<keyword evidence="3" id="KW-1185">Reference proteome</keyword>
<feature type="region of interest" description="Disordered" evidence="1">
    <location>
        <begin position="1"/>
        <end position="39"/>
    </location>
</feature>
<dbReference type="InParanoid" id="A0A3N4LC69"/>
<protein>
    <submittedName>
        <fullName evidence="2">Uncharacterized protein</fullName>
    </submittedName>
</protein>
<dbReference type="AlphaFoldDB" id="A0A3N4LC69"/>
<reference evidence="2 3" key="1">
    <citation type="journal article" date="2018" name="Nat. Ecol. Evol.">
        <title>Pezizomycetes genomes reveal the molecular basis of ectomycorrhizal truffle lifestyle.</title>
        <authorList>
            <person name="Murat C."/>
            <person name="Payen T."/>
            <person name="Noel B."/>
            <person name="Kuo A."/>
            <person name="Morin E."/>
            <person name="Chen J."/>
            <person name="Kohler A."/>
            <person name="Krizsan K."/>
            <person name="Balestrini R."/>
            <person name="Da Silva C."/>
            <person name="Montanini B."/>
            <person name="Hainaut M."/>
            <person name="Levati E."/>
            <person name="Barry K.W."/>
            <person name="Belfiori B."/>
            <person name="Cichocki N."/>
            <person name="Clum A."/>
            <person name="Dockter R.B."/>
            <person name="Fauchery L."/>
            <person name="Guy J."/>
            <person name="Iotti M."/>
            <person name="Le Tacon F."/>
            <person name="Lindquist E.A."/>
            <person name="Lipzen A."/>
            <person name="Malagnac F."/>
            <person name="Mello A."/>
            <person name="Molinier V."/>
            <person name="Miyauchi S."/>
            <person name="Poulain J."/>
            <person name="Riccioni C."/>
            <person name="Rubini A."/>
            <person name="Sitrit Y."/>
            <person name="Splivallo R."/>
            <person name="Traeger S."/>
            <person name="Wang M."/>
            <person name="Zifcakova L."/>
            <person name="Wipf D."/>
            <person name="Zambonelli A."/>
            <person name="Paolocci F."/>
            <person name="Nowrousian M."/>
            <person name="Ottonello S."/>
            <person name="Baldrian P."/>
            <person name="Spatafora J.W."/>
            <person name="Henrissat B."/>
            <person name="Nagy L.G."/>
            <person name="Aury J.M."/>
            <person name="Wincker P."/>
            <person name="Grigoriev I.V."/>
            <person name="Bonfante P."/>
            <person name="Martin F.M."/>
        </authorList>
    </citation>
    <scope>NUCLEOTIDE SEQUENCE [LARGE SCALE GENOMIC DNA]</scope>
    <source>
        <strain evidence="2 3">ATCC MYA-4762</strain>
    </source>
</reference>
<evidence type="ECO:0000313" key="2">
    <source>
        <dbReference type="EMBL" id="RPB18241.1"/>
    </source>
</evidence>
<dbReference type="EMBL" id="ML121656">
    <property type="protein sequence ID" value="RPB18241.1"/>
    <property type="molecule type" value="Genomic_DNA"/>
</dbReference>
<dbReference type="Proteomes" id="UP000267821">
    <property type="component" value="Unassembled WGS sequence"/>
</dbReference>
<gene>
    <name evidence="2" type="ORF">L211DRAFT_854308</name>
</gene>